<accession>A0AAD7K7D4</accession>
<evidence type="ECO:0000313" key="1">
    <source>
        <dbReference type="EMBL" id="KAJ7778616.1"/>
    </source>
</evidence>
<organism evidence="1 2">
    <name type="scientific">Mycena maculata</name>
    <dbReference type="NCBI Taxonomy" id="230809"/>
    <lineage>
        <taxon>Eukaryota</taxon>
        <taxon>Fungi</taxon>
        <taxon>Dikarya</taxon>
        <taxon>Basidiomycota</taxon>
        <taxon>Agaricomycotina</taxon>
        <taxon>Agaricomycetes</taxon>
        <taxon>Agaricomycetidae</taxon>
        <taxon>Agaricales</taxon>
        <taxon>Marasmiineae</taxon>
        <taxon>Mycenaceae</taxon>
        <taxon>Mycena</taxon>
    </lineage>
</organism>
<proteinExistence type="predicted"/>
<reference evidence="1" key="1">
    <citation type="submission" date="2023-03" db="EMBL/GenBank/DDBJ databases">
        <title>Massive genome expansion in bonnet fungi (Mycena s.s.) driven by repeated elements and novel gene families across ecological guilds.</title>
        <authorList>
            <consortium name="Lawrence Berkeley National Laboratory"/>
            <person name="Harder C.B."/>
            <person name="Miyauchi S."/>
            <person name="Viragh M."/>
            <person name="Kuo A."/>
            <person name="Thoen E."/>
            <person name="Andreopoulos B."/>
            <person name="Lu D."/>
            <person name="Skrede I."/>
            <person name="Drula E."/>
            <person name="Henrissat B."/>
            <person name="Morin E."/>
            <person name="Kohler A."/>
            <person name="Barry K."/>
            <person name="LaButti K."/>
            <person name="Morin E."/>
            <person name="Salamov A."/>
            <person name="Lipzen A."/>
            <person name="Mereny Z."/>
            <person name="Hegedus B."/>
            <person name="Baldrian P."/>
            <person name="Stursova M."/>
            <person name="Weitz H."/>
            <person name="Taylor A."/>
            <person name="Grigoriev I.V."/>
            <person name="Nagy L.G."/>
            <person name="Martin F."/>
            <person name="Kauserud H."/>
        </authorList>
    </citation>
    <scope>NUCLEOTIDE SEQUENCE</scope>
    <source>
        <strain evidence="1">CBHHK188m</strain>
    </source>
</reference>
<protein>
    <submittedName>
        <fullName evidence="1">Uncharacterized protein</fullName>
    </submittedName>
</protein>
<dbReference type="Proteomes" id="UP001215280">
    <property type="component" value="Unassembled WGS sequence"/>
</dbReference>
<comment type="caution">
    <text evidence="1">The sequence shown here is derived from an EMBL/GenBank/DDBJ whole genome shotgun (WGS) entry which is preliminary data.</text>
</comment>
<evidence type="ECO:0000313" key="2">
    <source>
        <dbReference type="Proteomes" id="UP001215280"/>
    </source>
</evidence>
<sequence>MKPKPPPAIVFMCSGPGPALLLLSLLVVFVPRLRSATLLITWTRRGMDTPPPAPCPALICAHAPPHRITKARQRPRVLCISGLPPHHRTRMP</sequence>
<name>A0AAD7K7D4_9AGAR</name>
<dbReference type="AlphaFoldDB" id="A0AAD7K7D4"/>
<gene>
    <name evidence="1" type="ORF">DFH07DRAFT_795335</name>
</gene>
<keyword evidence="2" id="KW-1185">Reference proteome</keyword>
<dbReference type="EMBL" id="JARJLG010000008">
    <property type="protein sequence ID" value="KAJ7778616.1"/>
    <property type="molecule type" value="Genomic_DNA"/>
</dbReference>